<dbReference type="OMA" id="HLEATHY"/>
<feature type="domain" description="C2H2-type" evidence="7">
    <location>
        <begin position="356"/>
        <end position="380"/>
    </location>
</feature>
<dbReference type="EMBL" id="JH711584">
    <property type="protein sequence ID" value="EIW77052.1"/>
    <property type="molecule type" value="Genomic_DNA"/>
</dbReference>
<accession>A0A5M3MCS2</accession>
<keyword evidence="4" id="KW-0862">Zinc</keyword>
<keyword evidence="3 5" id="KW-0863">Zinc-finger</keyword>
<evidence type="ECO:0000256" key="5">
    <source>
        <dbReference type="PROSITE-ProRule" id="PRU00042"/>
    </source>
</evidence>
<feature type="compositionally biased region" description="Pro residues" evidence="6">
    <location>
        <begin position="217"/>
        <end position="232"/>
    </location>
</feature>
<dbReference type="Gene3D" id="3.30.160.60">
    <property type="entry name" value="Classic Zinc Finger"/>
    <property type="match status" value="5"/>
</dbReference>
<sequence>MPQPTKVYCALCPDGAKAVWFADKKGLHQHLTQAHTGKTAYACAECGATGFKAPLDLQAHASAKHPMNIKCERAECPLLFSSQARCTSHARVVHPAPVPVPATAPVPASAPVPAPVPAPAPTPASAHKHVEEEDHTCALCGTPFPSAIAHVAHMKSSHAGAHHVCGLGGCARAFRTSAARQQHIADAHPRRATCGVCGVPFVGPEVREGHVRARHPSAPPLAPSTPPPPPPQQQQKAAPVVRVDTRVEPAFKCDECGPSGKTLGTAAALAQHKSAEHRFACDACTVVLSSSVALAQHTVDAHRVLCAHCGLYLRNDNELRAHRKAKHLRFECMSCRGADFASAGELTAHLEATHYVRCAQCGQTFVSREEMELHVDLVHSFPCALCEAYFETEAELAEHGERAHDAERYPCDRCAEKFGSQADLDAHVGREHPPPLPMFSCGFCELRFATLQQAEEHGYAAHTCVTCLKTGFRSRDALEEHVGEHRYPFRCGVCGTRYTEEEELSEHFRRVPDVHPVCPRCGLGFEADGDLAMHVESFHPRIPCEVCDGEVFEAEDLPRHWVTSSKHPTCFRCSEGFPSHQAFIEHGSYQHPDMHCILCHFQFDTVEGLENHVKHFSKHPQCEVCGERFPDEEMLHHHLVKGHRQPSLEPDHVRRSSWPESVAATSTAHEDTPFTTAPATPPQVRRISLSIKQDSPSYAAVVPLPASVSRASSPRSFRRASLTSSGTRASIGGVASPLRRGSPLAREQGRRLSLSGLADSAVMNIAASSPLSNVADIATPIPERRFSAASYGARSNPFNPENRPETPPGYFDSPRRVSSSPRRIDSTNTSVSSVSSRRVPRLVIDDDHSTSSDESGSPVSPELTSPSVGLPEIEHVAPTPTSDGGWSVPSRTRSSSKLSSPTLTSAAPASNVAQTQMHKTSAFYSPQDSSAQGSTDVTRITMPSLSQIKVPYSSPGRPPRSFMLPSQSYLTVPRRFTRPSSVSITPSSISPQSAGIPLSGMSPGGGMTPVTPDFVREARAYLAITNGPETRMRMQDGAEHSEAPSAPRTPPPRTQTPPMPLSSGLSSPYVGEDSYGYLNGGQRREVHFEERLVDERWDASQSYSQSSGVPSPTSALRSPINIQLSRVNGKTNGSSKLPRWTPPKNGWKASNGWTYDSYRVDHVGSPRHEVENESPARSKFICRLCSQDAGDKLTATMCGHLFCNP</sequence>
<evidence type="ECO:0000256" key="1">
    <source>
        <dbReference type="ARBA" id="ARBA00022723"/>
    </source>
</evidence>
<evidence type="ECO:0000313" key="9">
    <source>
        <dbReference type="Proteomes" id="UP000053558"/>
    </source>
</evidence>
<dbReference type="OrthoDB" id="6105938at2759"/>
<feature type="domain" description="C2H2-type" evidence="7">
    <location>
        <begin position="409"/>
        <end position="437"/>
    </location>
</feature>
<dbReference type="InterPro" id="IPR013087">
    <property type="entry name" value="Znf_C2H2_type"/>
</dbReference>
<feature type="domain" description="C2H2-type" evidence="7">
    <location>
        <begin position="381"/>
        <end position="409"/>
    </location>
</feature>
<comment type="caution">
    <text evidence="8">The sequence shown here is derived from an EMBL/GenBank/DDBJ whole genome shotgun (WGS) entry which is preliminary data.</text>
</comment>
<keyword evidence="9" id="KW-1185">Reference proteome</keyword>
<keyword evidence="1" id="KW-0479">Metal-binding</keyword>
<organism evidence="8 9">
    <name type="scientific">Coniophora puteana (strain RWD-64-598)</name>
    <name type="common">Brown rot fungus</name>
    <dbReference type="NCBI Taxonomy" id="741705"/>
    <lineage>
        <taxon>Eukaryota</taxon>
        <taxon>Fungi</taxon>
        <taxon>Dikarya</taxon>
        <taxon>Basidiomycota</taxon>
        <taxon>Agaricomycotina</taxon>
        <taxon>Agaricomycetes</taxon>
        <taxon>Agaricomycetidae</taxon>
        <taxon>Boletales</taxon>
        <taxon>Coniophorineae</taxon>
        <taxon>Coniophoraceae</taxon>
        <taxon>Coniophora</taxon>
    </lineage>
</organism>
<dbReference type="SMART" id="SM00355">
    <property type="entry name" value="ZnF_C2H2"/>
    <property type="match status" value="20"/>
</dbReference>
<feature type="compositionally biased region" description="Pro residues" evidence="6">
    <location>
        <begin position="1047"/>
        <end position="1060"/>
    </location>
</feature>
<name>A0A5M3MCS2_CONPW</name>
<feature type="domain" description="C2H2-type" evidence="7">
    <location>
        <begin position="489"/>
        <end position="515"/>
    </location>
</feature>
<evidence type="ECO:0000256" key="6">
    <source>
        <dbReference type="SAM" id="MobiDB-lite"/>
    </source>
</evidence>
<feature type="region of interest" description="Disordered" evidence="6">
    <location>
        <begin position="210"/>
        <end position="240"/>
    </location>
</feature>
<dbReference type="AlphaFoldDB" id="A0A5M3MCS2"/>
<feature type="region of interest" description="Disordered" evidence="6">
    <location>
        <begin position="791"/>
        <end position="914"/>
    </location>
</feature>
<dbReference type="Proteomes" id="UP000053558">
    <property type="component" value="Unassembled WGS sequence"/>
</dbReference>
<gene>
    <name evidence="8" type="ORF">CONPUDRAFT_157324</name>
</gene>
<evidence type="ECO:0000259" key="7">
    <source>
        <dbReference type="PROSITE" id="PS50157"/>
    </source>
</evidence>
<feature type="region of interest" description="Disordered" evidence="6">
    <location>
        <begin position="642"/>
        <end position="682"/>
    </location>
</feature>
<feature type="region of interest" description="Disordered" evidence="6">
    <location>
        <begin position="923"/>
        <end position="942"/>
    </location>
</feature>
<dbReference type="RefSeq" id="XP_007772506.1">
    <property type="nucleotide sequence ID" value="XM_007774316.1"/>
</dbReference>
<feature type="compositionally biased region" description="Basic and acidic residues" evidence="6">
    <location>
        <begin position="1030"/>
        <end position="1042"/>
    </location>
</feature>
<evidence type="ECO:0000256" key="2">
    <source>
        <dbReference type="ARBA" id="ARBA00022737"/>
    </source>
</evidence>
<evidence type="ECO:0000256" key="4">
    <source>
        <dbReference type="ARBA" id="ARBA00022833"/>
    </source>
</evidence>
<dbReference type="GO" id="GO:0008270">
    <property type="term" value="F:zinc ion binding"/>
    <property type="evidence" value="ECO:0007669"/>
    <property type="project" value="UniProtKB-KW"/>
</dbReference>
<feature type="region of interest" description="Disordered" evidence="6">
    <location>
        <begin position="718"/>
        <end position="747"/>
    </location>
</feature>
<feature type="compositionally biased region" description="Low complexity" evidence="6">
    <location>
        <begin position="887"/>
        <end position="910"/>
    </location>
</feature>
<dbReference type="PROSITE" id="PS50157">
    <property type="entry name" value="ZINC_FINGER_C2H2_2"/>
    <property type="match status" value="6"/>
</dbReference>
<protein>
    <recommendedName>
        <fullName evidence="7">C2H2-type domain-containing protein</fullName>
    </recommendedName>
</protein>
<dbReference type="PANTHER" id="PTHR24379:SF121">
    <property type="entry name" value="C2H2-TYPE DOMAIN-CONTAINING PROTEIN"/>
    <property type="match status" value="1"/>
</dbReference>
<feature type="compositionally biased region" description="Polar residues" evidence="6">
    <location>
        <begin position="852"/>
        <end position="867"/>
    </location>
</feature>
<proteinExistence type="predicted"/>
<dbReference type="GeneID" id="19203749"/>
<dbReference type="PROSITE" id="PS00028">
    <property type="entry name" value="ZINC_FINGER_C2H2_1"/>
    <property type="match status" value="11"/>
</dbReference>
<keyword evidence="2" id="KW-0677">Repeat</keyword>
<feature type="region of interest" description="Disordered" evidence="6">
    <location>
        <begin position="1026"/>
        <end position="1076"/>
    </location>
</feature>
<evidence type="ECO:0000313" key="8">
    <source>
        <dbReference type="EMBL" id="EIW77052.1"/>
    </source>
</evidence>
<evidence type="ECO:0000256" key="3">
    <source>
        <dbReference type="ARBA" id="ARBA00022771"/>
    </source>
</evidence>
<feature type="domain" description="C2H2-type" evidence="7">
    <location>
        <begin position="69"/>
        <end position="99"/>
    </location>
</feature>
<reference evidence="9" key="1">
    <citation type="journal article" date="2012" name="Science">
        <title>The Paleozoic origin of enzymatic lignin decomposition reconstructed from 31 fungal genomes.</title>
        <authorList>
            <person name="Floudas D."/>
            <person name="Binder M."/>
            <person name="Riley R."/>
            <person name="Barry K."/>
            <person name="Blanchette R.A."/>
            <person name="Henrissat B."/>
            <person name="Martinez A.T."/>
            <person name="Otillar R."/>
            <person name="Spatafora J.W."/>
            <person name="Yadav J.S."/>
            <person name="Aerts A."/>
            <person name="Benoit I."/>
            <person name="Boyd A."/>
            <person name="Carlson A."/>
            <person name="Copeland A."/>
            <person name="Coutinho P.M."/>
            <person name="de Vries R.P."/>
            <person name="Ferreira P."/>
            <person name="Findley K."/>
            <person name="Foster B."/>
            <person name="Gaskell J."/>
            <person name="Glotzer D."/>
            <person name="Gorecki P."/>
            <person name="Heitman J."/>
            <person name="Hesse C."/>
            <person name="Hori C."/>
            <person name="Igarashi K."/>
            <person name="Jurgens J.A."/>
            <person name="Kallen N."/>
            <person name="Kersten P."/>
            <person name="Kohler A."/>
            <person name="Kuees U."/>
            <person name="Kumar T.K.A."/>
            <person name="Kuo A."/>
            <person name="LaButti K."/>
            <person name="Larrondo L.F."/>
            <person name="Lindquist E."/>
            <person name="Ling A."/>
            <person name="Lombard V."/>
            <person name="Lucas S."/>
            <person name="Lundell T."/>
            <person name="Martin R."/>
            <person name="McLaughlin D.J."/>
            <person name="Morgenstern I."/>
            <person name="Morin E."/>
            <person name="Murat C."/>
            <person name="Nagy L.G."/>
            <person name="Nolan M."/>
            <person name="Ohm R.A."/>
            <person name="Patyshakuliyeva A."/>
            <person name="Rokas A."/>
            <person name="Ruiz-Duenas F.J."/>
            <person name="Sabat G."/>
            <person name="Salamov A."/>
            <person name="Samejima M."/>
            <person name="Schmutz J."/>
            <person name="Slot J.C."/>
            <person name="St John F."/>
            <person name="Stenlid J."/>
            <person name="Sun H."/>
            <person name="Sun S."/>
            <person name="Syed K."/>
            <person name="Tsang A."/>
            <person name="Wiebenga A."/>
            <person name="Young D."/>
            <person name="Pisabarro A."/>
            <person name="Eastwood D.C."/>
            <person name="Martin F."/>
            <person name="Cullen D."/>
            <person name="Grigoriev I.V."/>
            <person name="Hibbett D.S."/>
        </authorList>
    </citation>
    <scope>NUCLEOTIDE SEQUENCE [LARGE SCALE GENOMIC DNA]</scope>
    <source>
        <strain evidence="9">RWD-64-598 SS2</strain>
    </source>
</reference>
<dbReference type="KEGG" id="cput:CONPUDRAFT_157324"/>
<dbReference type="PANTHER" id="PTHR24379">
    <property type="entry name" value="KRAB AND ZINC FINGER DOMAIN-CONTAINING"/>
    <property type="match status" value="1"/>
</dbReference>
<feature type="domain" description="C2H2-type" evidence="7">
    <location>
        <begin position="135"/>
        <end position="163"/>
    </location>
</feature>